<sequence>MRLCAFALGREPSSLHLSETWRHPLGPCPSCPPGSPGARHDTPHPTTLRAVAARSCQCPRPCPSICAKRVVRRAPKREPVAHGGLCSQSAVSRKRIANRECR</sequence>
<evidence type="ECO:0000313" key="1">
    <source>
        <dbReference type="EMBL" id="PIL35353.1"/>
    </source>
</evidence>
<keyword evidence="2" id="KW-1185">Reference proteome</keyword>
<evidence type="ECO:0000313" key="2">
    <source>
        <dbReference type="Proteomes" id="UP000230002"/>
    </source>
</evidence>
<comment type="caution">
    <text evidence="1">The sequence shown here is derived from an EMBL/GenBank/DDBJ whole genome shotgun (WGS) entry which is preliminary data.</text>
</comment>
<reference evidence="1 2" key="1">
    <citation type="journal article" date="2015" name="Sci. Rep.">
        <title>Chromosome-level genome map provides insights into diverse defense mechanisms in the medicinal fungus Ganoderma sinense.</title>
        <authorList>
            <person name="Zhu Y."/>
            <person name="Xu J."/>
            <person name="Sun C."/>
            <person name="Zhou S."/>
            <person name="Xu H."/>
            <person name="Nelson D.R."/>
            <person name="Qian J."/>
            <person name="Song J."/>
            <person name="Luo H."/>
            <person name="Xiang L."/>
            <person name="Li Y."/>
            <person name="Xu Z."/>
            <person name="Ji A."/>
            <person name="Wang L."/>
            <person name="Lu S."/>
            <person name="Hayward A."/>
            <person name="Sun W."/>
            <person name="Li X."/>
            <person name="Schwartz D.C."/>
            <person name="Wang Y."/>
            <person name="Chen S."/>
        </authorList>
    </citation>
    <scope>NUCLEOTIDE SEQUENCE [LARGE SCALE GENOMIC DNA]</scope>
    <source>
        <strain evidence="1 2">ZZ0214-1</strain>
    </source>
</reference>
<gene>
    <name evidence="1" type="ORF">GSI_02079</name>
</gene>
<accession>A0A2G8SNQ4</accession>
<dbReference type="EMBL" id="AYKW01000003">
    <property type="protein sequence ID" value="PIL35353.1"/>
    <property type="molecule type" value="Genomic_DNA"/>
</dbReference>
<dbReference type="Proteomes" id="UP000230002">
    <property type="component" value="Unassembled WGS sequence"/>
</dbReference>
<proteinExistence type="predicted"/>
<organism evidence="1 2">
    <name type="scientific">Ganoderma sinense ZZ0214-1</name>
    <dbReference type="NCBI Taxonomy" id="1077348"/>
    <lineage>
        <taxon>Eukaryota</taxon>
        <taxon>Fungi</taxon>
        <taxon>Dikarya</taxon>
        <taxon>Basidiomycota</taxon>
        <taxon>Agaricomycotina</taxon>
        <taxon>Agaricomycetes</taxon>
        <taxon>Polyporales</taxon>
        <taxon>Polyporaceae</taxon>
        <taxon>Ganoderma</taxon>
    </lineage>
</organism>
<name>A0A2G8SNQ4_9APHY</name>
<protein>
    <submittedName>
        <fullName evidence="1">Uncharacterized protein</fullName>
    </submittedName>
</protein>
<dbReference type="AlphaFoldDB" id="A0A2G8SNQ4"/>